<feature type="transmembrane region" description="Helical" evidence="1">
    <location>
        <begin position="6"/>
        <end position="29"/>
    </location>
</feature>
<keyword evidence="1" id="KW-0472">Membrane</keyword>
<protein>
    <submittedName>
        <fullName evidence="2">Uncharacterized protein</fullName>
    </submittedName>
</protein>
<evidence type="ECO:0000256" key="1">
    <source>
        <dbReference type="SAM" id="Phobius"/>
    </source>
</evidence>
<dbReference type="AlphaFoldDB" id="A0A919LX26"/>
<reference evidence="2" key="1">
    <citation type="submission" date="2020-10" db="EMBL/GenBank/DDBJ databases">
        <title>Genome Sequence of ESBL Producing Zambian Clinical Strains.</title>
        <authorList>
            <person name="Shawa M."/>
            <person name="Furuta Y."/>
            <person name="Simbotwe M."/>
            <person name="Mulenga E."/>
            <person name="Mubanga M."/>
            <person name="Mulenga G."/>
            <person name="Kaile C."/>
            <person name="Zorigt T."/>
            <person name="Hang'ombe B."/>
            <person name="Higashi H."/>
        </authorList>
    </citation>
    <scope>NUCLEOTIDE SEQUENCE</scope>
    <source>
        <strain evidence="2">Zam_UTH_09</strain>
    </source>
</reference>
<proteinExistence type="predicted"/>
<evidence type="ECO:0000313" key="3">
    <source>
        <dbReference type="Proteomes" id="UP000655094"/>
    </source>
</evidence>
<organism evidence="2 3">
    <name type="scientific">Klebsiella pneumoniae</name>
    <dbReference type="NCBI Taxonomy" id="573"/>
    <lineage>
        <taxon>Bacteria</taxon>
        <taxon>Pseudomonadati</taxon>
        <taxon>Pseudomonadota</taxon>
        <taxon>Gammaproteobacteria</taxon>
        <taxon>Enterobacterales</taxon>
        <taxon>Enterobacteriaceae</taxon>
        <taxon>Klebsiella/Raoultella group</taxon>
        <taxon>Klebsiella</taxon>
        <taxon>Klebsiella pneumoniae complex</taxon>
    </lineage>
</organism>
<dbReference type="EMBL" id="BNFF01000002">
    <property type="protein sequence ID" value="GHK57539.1"/>
    <property type="molecule type" value="Genomic_DNA"/>
</dbReference>
<evidence type="ECO:0000313" key="2">
    <source>
        <dbReference type="EMBL" id="GHK57539.1"/>
    </source>
</evidence>
<accession>A0A919LX26</accession>
<name>A0A919LX26_KLEPN</name>
<keyword evidence="1" id="KW-1133">Transmembrane helix</keyword>
<gene>
    <name evidence="2" type="ORF">KPZU09_72750</name>
</gene>
<sequence length="42" mass="4428">MLILSVPAILIGIACSLILIVAMKVAALLQRVLWSNLPAQLG</sequence>
<keyword evidence="1" id="KW-0812">Transmembrane</keyword>
<comment type="caution">
    <text evidence="2">The sequence shown here is derived from an EMBL/GenBank/DDBJ whole genome shotgun (WGS) entry which is preliminary data.</text>
</comment>
<dbReference type="Proteomes" id="UP000655094">
    <property type="component" value="Unassembled WGS sequence"/>
</dbReference>